<dbReference type="OrthoDB" id="5242555at2"/>
<dbReference type="PANTHER" id="PTHR43943:SF17">
    <property type="entry name" value="3-PHENYLPROPIONATE-DIHYDRODIOL_CINNAMIC ACID-DIHYDRODIOL DEHYDROGENASE"/>
    <property type="match status" value="1"/>
</dbReference>
<dbReference type="Proteomes" id="UP000062255">
    <property type="component" value="Chromosome"/>
</dbReference>
<dbReference type="PRINTS" id="PR00081">
    <property type="entry name" value="GDHRDH"/>
</dbReference>
<dbReference type="InterPro" id="IPR036291">
    <property type="entry name" value="NAD(P)-bd_dom_sf"/>
</dbReference>
<organism evidence="3 4">
    <name type="scientific">Mycolicibacterium goodii</name>
    <name type="common">Mycobacterium goodii</name>
    <dbReference type="NCBI Taxonomy" id="134601"/>
    <lineage>
        <taxon>Bacteria</taxon>
        <taxon>Bacillati</taxon>
        <taxon>Actinomycetota</taxon>
        <taxon>Actinomycetes</taxon>
        <taxon>Mycobacteriales</taxon>
        <taxon>Mycobacteriaceae</taxon>
        <taxon>Mycolicibacterium</taxon>
    </lineage>
</organism>
<name>A0A0K0X836_MYCGD</name>
<dbReference type="GO" id="GO:0016491">
    <property type="term" value="F:oxidoreductase activity"/>
    <property type="evidence" value="ECO:0007669"/>
    <property type="project" value="UniProtKB-KW"/>
</dbReference>
<proteinExistence type="inferred from homology"/>
<dbReference type="KEGG" id="mgo:AFA91_18230"/>
<dbReference type="RefSeq" id="WP_049745942.1">
    <property type="nucleotide sequence ID" value="NZ_CP012150.1"/>
</dbReference>
<dbReference type="FunFam" id="3.40.50.720:FF:000084">
    <property type="entry name" value="Short-chain dehydrogenase reductase"/>
    <property type="match status" value="1"/>
</dbReference>
<evidence type="ECO:0000313" key="3">
    <source>
        <dbReference type="EMBL" id="AKS33516.1"/>
    </source>
</evidence>
<reference evidence="3 4" key="1">
    <citation type="submission" date="2015-07" db="EMBL/GenBank/DDBJ databases">
        <title>Complete genome sequence of Mycobacterium goodii X7B, a facultative thermophilic biodesulfurizing bacterium.</title>
        <authorList>
            <person name="Yu B."/>
            <person name="Li F."/>
            <person name="Xu P."/>
        </authorList>
    </citation>
    <scope>NUCLEOTIDE SEQUENCE [LARGE SCALE GENOMIC DNA]</scope>
    <source>
        <strain evidence="3 4">X7B</strain>
    </source>
</reference>
<dbReference type="STRING" id="134601.AFA91_18230"/>
<dbReference type="EMBL" id="CP012150">
    <property type="protein sequence ID" value="AKS33516.1"/>
    <property type="molecule type" value="Genomic_DNA"/>
</dbReference>
<comment type="similarity">
    <text evidence="1">Belongs to the short-chain dehydrogenases/reductases (SDR) family.</text>
</comment>
<dbReference type="CDD" id="cd05233">
    <property type="entry name" value="SDR_c"/>
    <property type="match status" value="1"/>
</dbReference>
<evidence type="ECO:0000256" key="2">
    <source>
        <dbReference type="ARBA" id="ARBA00023002"/>
    </source>
</evidence>
<dbReference type="AlphaFoldDB" id="A0A0K0X836"/>
<dbReference type="PANTHER" id="PTHR43943">
    <property type="entry name" value="DEHYDROGENASE/REDUCTASE (SDR FAMILY) MEMBER 4"/>
    <property type="match status" value="1"/>
</dbReference>
<dbReference type="PRINTS" id="PR00080">
    <property type="entry name" value="SDRFAMILY"/>
</dbReference>
<accession>A0A0K0X836</accession>
<protein>
    <submittedName>
        <fullName evidence="3">3-ketoacyl-ACP reductase</fullName>
    </submittedName>
</protein>
<dbReference type="Pfam" id="PF13561">
    <property type="entry name" value="adh_short_C2"/>
    <property type="match status" value="1"/>
</dbReference>
<keyword evidence="2" id="KW-0560">Oxidoreductase</keyword>
<gene>
    <name evidence="3" type="ORF">AFA91_18230</name>
</gene>
<dbReference type="PATRIC" id="fig|134601.6.peg.3777"/>
<dbReference type="InterPro" id="IPR002347">
    <property type="entry name" value="SDR_fam"/>
</dbReference>
<dbReference type="SUPFAM" id="SSF51735">
    <property type="entry name" value="NAD(P)-binding Rossmann-fold domains"/>
    <property type="match status" value="1"/>
</dbReference>
<evidence type="ECO:0000313" key="4">
    <source>
        <dbReference type="Proteomes" id="UP000062255"/>
    </source>
</evidence>
<dbReference type="Gene3D" id="3.40.50.720">
    <property type="entry name" value="NAD(P)-binding Rossmann-like Domain"/>
    <property type="match status" value="1"/>
</dbReference>
<evidence type="ECO:0000256" key="1">
    <source>
        <dbReference type="ARBA" id="ARBA00006484"/>
    </source>
</evidence>
<sequence>MDLGLSGKRFVVTGGTRGIGRAVVEGLLAEGAAVAFCARTPDAVSATQTELAADGVTVVGTPVDVGDRDAVAAWVARSVETLGGLDGVVANVSALAIPESQENWRTSFEVDMMGTVGLVDAALPHLLDSDAGSIVTISSVSGREIDFAAGPYGTFKAAIIHYTQGLAYQLAAKGVRANSVSPGNTYFPGGVWPTIEKEDPELFAAALALNPTGRMATPREVANAVVFLSSPAASFITGTNLVVDGALTRGVQF</sequence>